<dbReference type="Gene3D" id="3.90.950.10">
    <property type="match status" value="1"/>
</dbReference>
<dbReference type="PANTHER" id="PTHR11067">
    <property type="entry name" value="INOSINE TRIPHOSPHATE PYROPHOSPHATASE/HAM1 PROTEIN"/>
    <property type="match status" value="1"/>
</dbReference>
<evidence type="ECO:0000313" key="4">
    <source>
        <dbReference type="Proteomes" id="UP000585749"/>
    </source>
</evidence>
<proteinExistence type="inferred from homology"/>
<dbReference type="InterPro" id="IPR029001">
    <property type="entry name" value="ITPase-like_fam"/>
</dbReference>
<evidence type="ECO:0000256" key="2">
    <source>
        <dbReference type="ARBA" id="ARBA00022801"/>
    </source>
</evidence>
<dbReference type="Pfam" id="PF01725">
    <property type="entry name" value="Ham1p_like"/>
    <property type="match status" value="1"/>
</dbReference>
<dbReference type="Proteomes" id="UP000585749">
    <property type="component" value="Unassembled WGS sequence"/>
</dbReference>
<dbReference type="GO" id="GO:0047429">
    <property type="term" value="F:nucleoside triphosphate diphosphatase activity"/>
    <property type="evidence" value="ECO:0007669"/>
    <property type="project" value="InterPro"/>
</dbReference>
<dbReference type="SUPFAM" id="SSF52972">
    <property type="entry name" value="ITPase-like"/>
    <property type="match status" value="1"/>
</dbReference>
<evidence type="ECO:0000256" key="1">
    <source>
        <dbReference type="ARBA" id="ARBA00008023"/>
    </source>
</evidence>
<name>A0A7X6RDI9_WEIHE</name>
<dbReference type="OrthoDB" id="2142580at2"/>
<dbReference type="GO" id="GO:0005737">
    <property type="term" value="C:cytoplasm"/>
    <property type="evidence" value="ECO:0007669"/>
    <property type="project" value="TreeGrafter"/>
</dbReference>
<dbReference type="InterPro" id="IPR002637">
    <property type="entry name" value="RdgB/HAM1"/>
</dbReference>
<dbReference type="PANTHER" id="PTHR11067:SF9">
    <property type="entry name" value="INOSINE TRIPHOSPHATE PYROPHOSPHATASE"/>
    <property type="match status" value="1"/>
</dbReference>
<keyword evidence="2" id="KW-0378">Hydrolase</keyword>
<protein>
    <submittedName>
        <fullName evidence="3">Non-canonical purine NTP pyrophosphatase</fullName>
    </submittedName>
</protein>
<dbReference type="AlphaFoldDB" id="A0A7X6RDI9"/>
<gene>
    <name evidence="3" type="ORF">HF960_06470</name>
</gene>
<comment type="caution">
    <text evidence="3">The sequence shown here is derived from an EMBL/GenBank/DDBJ whole genome shotgun (WGS) entry which is preliminary data.</text>
</comment>
<comment type="similarity">
    <text evidence="1">Belongs to the HAM1 NTPase family.</text>
</comment>
<reference evidence="3 4" key="1">
    <citation type="submission" date="2020-04" db="EMBL/GenBank/DDBJ databases">
        <title>MicrobeNet Type strains.</title>
        <authorList>
            <person name="Nicholson A.C."/>
        </authorList>
    </citation>
    <scope>NUCLEOTIDE SEQUENCE [LARGE SCALE GENOMIC DNA]</scope>
    <source>
        <strain evidence="3 4">CCUG 33494</strain>
    </source>
</reference>
<sequence>MMQRFIIASNNTHKTNEMIHYLAVLGIKGVNYRQIIDQIVFPPETTDDMAKNALVKAQTIHQLLPNEYVLADDSALFIPAIPDHFGVTTMREFKAHQLQSDDEINQYVLAQLPATAARDAYLLAHFVVISPQNKIYTSQGKGGIKLVTKPRGHRNGLDELLETENGQTLAEIDMPERVQYAHRGRAAMKMKTQLQQAGELKKESKEED</sequence>
<dbReference type="EMBL" id="JAAXPM010000009">
    <property type="protein sequence ID" value="NKY67308.1"/>
    <property type="molecule type" value="Genomic_DNA"/>
</dbReference>
<dbReference type="GO" id="GO:0009143">
    <property type="term" value="P:nucleoside triphosphate catabolic process"/>
    <property type="evidence" value="ECO:0007669"/>
    <property type="project" value="InterPro"/>
</dbReference>
<evidence type="ECO:0000313" key="3">
    <source>
        <dbReference type="EMBL" id="NKY67308.1"/>
    </source>
</evidence>
<organism evidence="3 4">
    <name type="scientific">Weissella hellenica</name>
    <dbReference type="NCBI Taxonomy" id="46256"/>
    <lineage>
        <taxon>Bacteria</taxon>
        <taxon>Bacillati</taxon>
        <taxon>Bacillota</taxon>
        <taxon>Bacilli</taxon>
        <taxon>Lactobacillales</taxon>
        <taxon>Lactobacillaceae</taxon>
        <taxon>Weissella</taxon>
    </lineage>
</organism>
<accession>A0A7X6RDI9</accession>